<evidence type="ECO:0000313" key="2">
    <source>
        <dbReference type="Proteomes" id="UP000805649"/>
    </source>
</evidence>
<dbReference type="EMBL" id="VUJX02000008">
    <property type="protein sequence ID" value="KAL0933456.1"/>
    <property type="molecule type" value="Genomic_DNA"/>
</dbReference>
<comment type="caution">
    <text evidence="1">The sequence shown here is derived from an EMBL/GenBank/DDBJ whole genome shotgun (WGS) entry which is preliminary data.</text>
</comment>
<keyword evidence="2" id="KW-1185">Reference proteome</keyword>
<dbReference type="Proteomes" id="UP000805649">
    <property type="component" value="Unassembled WGS sequence"/>
</dbReference>
<accession>A0ACC3YP25</accession>
<gene>
    <name evidence="1" type="ORF">CTRU02_212419</name>
</gene>
<proteinExistence type="predicted"/>
<reference evidence="1 2" key="1">
    <citation type="journal article" date="2020" name="Phytopathology">
        <title>Genome Sequence Resources of Colletotrichum truncatum, C. plurivorum, C. musicola, and C. sojae: Four Species Pathogenic to Soybean (Glycine max).</title>
        <authorList>
            <person name="Rogerio F."/>
            <person name="Boufleur T.R."/>
            <person name="Ciampi-Guillardi M."/>
            <person name="Sukno S.A."/>
            <person name="Thon M.R."/>
            <person name="Massola Junior N.S."/>
            <person name="Baroncelli R."/>
        </authorList>
    </citation>
    <scope>NUCLEOTIDE SEQUENCE [LARGE SCALE GENOMIC DNA]</scope>
    <source>
        <strain evidence="1 2">CMES1059</strain>
    </source>
</reference>
<protein>
    <submittedName>
        <fullName evidence="1">Major facilitator superfamily transporter</fullName>
    </submittedName>
</protein>
<evidence type="ECO:0000313" key="1">
    <source>
        <dbReference type="EMBL" id="KAL0933456.1"/>
    </source>
</evidence>
<sequence>MKKTADDMNLSRPSNTLTPVGSHSSQIPEKEEPEPRIQRQDDVVQVYPSGPRLAAITIGLFLAIFCLGLDRSILATAIPKITTEFNSLSDVSWYGSAYLFTQCSFQLFFGKIYSEYSIKWIFLIALAIFEVGSVICAAAPNSAALIIGRAISGVGAAGLMSGALIVRFDVIILMEDELTEAQIVAKAVPLHKRPTYTATVGAAAGVSQVIAPTLGGVFVDKATWRWCFWINLPMGGITFVAVLLFLNLNGPEQQSKQTSGFKSFFRKFDLMGTLFLIPWVICLLLALQWGGTEYAWSNWRIILCWCVFGLCLPLWAFIQYRKGEEATIPLRIIIQRTMFCASWMILLLFSLLYINIYYIPIWLQTVKNHSAFQSGVDLLASSASMVVATIVAGALTSRIGYYVPQLIASSILTSVAGGLIFSFTVHTSTGFWVASLILMGLGVGLGGQQCIIAAQTVFEGGDIALATSVLMFLQSLGGAVFLAVAQNIFSSRLVSELHRNVPNVNPAVVIEAGASELISSMRKVYPESIDGIIDAYNKSLQTVFLIATILGCLTVFGAVFIEWKSVKKDLPESEEKHPADGEVEK</sequence>
<name>A0ACC3YP25_COLTU</name>
<organism evidence="1 2">
    <name type="scientific">Colletotrichum truncatum</name>
    <name type="common">Anthracnose fungus</name>
    <name type="synonym">Colletotrichum capsici</name>
    <dbReference type="NCBI Taxonomy" id="5467"/>
    <lineage>
        <taxon>Eukaryota</taxon>
        <taxon>Fungi</taxon>
        <taxon>Dikarya</taxon>
        <taxon>Ascomycota</taxon>
        <taxon>Pezizomycotina</taxon>
        <taxon>Sordariomycetes</taxon>
        <taxon>Hypocreomycetidae</taxon>
        <taxon>Glomerellales</taxon>
        <taxon>Glomerellaceae</taxon>
        <taxon>Colletotrichum</taxon>
        <taxon>Colletotrichum truncatum species complex</taxon>
    </lineage>
</organism>